<dbReference type="KEGG" id="tpal:117653175"/>
<evidence type="ECO:0000256" key="5">
    <source>
        <dbReference type="ARBA" id="ARBA00023136"/>
    </source>
</evidence>
<dbReference type="InParanoid" id="A0A6P9A914"/>
<dbReference type="Proteomes" id="UP000515158">
    <property type="component" value="Unplaced"/>
</dbReference>
<feature type="transmembrane region" description="Helical" evidence="6">
    <location>
        <begin position="133"/>
        <end position="154"/>
    </location>
</feature>
<keyword evidence="3 6" id="KW-0812">Transmembrane</keyword>
<dbReference type="RefSeq" id="XP_034254533.1">
    <property type="nucleotide sequence ID" value="XM_034398642.1"/>
</dbReference>
<dbReference type="GO" id="GO:0033013">
    <property type="term" value="P:tetrapyrrole metabolic process"/>
    <property type="evidence" value="ECO:0007669"/>
    <property type="project" value="UniProtKB-ARBA"/>
</dbReference>
<keyword evidence="5 6" id="KW-0472">Membrane</keyword>
<name>A0A6P9A914_THRPL</name>
<reference evidence="8" key="1">
    <citation type="submission" date="2025-08" db="UniProtKB">
        <authorList>
            <consortium name="RefSeq"/>
        </authorList>
    </citation>
    <scope>IDENTIFICATION</scope>
    <source>
        <tissue evidence="8">Total insect</tissue>
    </source>
</reference>
<comment type="subcellular location">
    <subcellularLocation>
        <location evidence="1">Membrane</location>
        <topology evidence="1">Multi-pass membrane protein</topology>
    </subcellularLocation>
</comment>
<organism evidence="8">
    <name type="scientific">Thrips palmi</name>
    <name type="common">Melon thrips</name>
    <dbReference type="NCBI Taxonomy" id="161013"/>
    <lineage>
        <taxon>Eukaryota</taxon>
        <taxon>Metazoa</taxon>
        <taxon>Ecdysozoa</taxon>
        <taxon>Arthropoda</taxon>
        <taxon>Hexapoda</taxon>
        <taxon>Insecta</taxon>
        <taxon>Pterygota</taxon>
        <taxon>Neoptera</taxon>
        <taxon>Paraneoptera</taxon>
        <taxon>Thysanoptera</taxon>
        <taxon>Terebrantia</taxon>
        <taxon>Thripoidea</taxon>
        <taxon>Thripidae</taxon>
        <taxon>Thrips</taxon>
    </lineage>
</organism>
<dbReference type="InterPro" id="IPR038330">
    <property type="entry name" value="TspO/MBR-related_sf"/>
</dbReference>
<comment type="similarity">
    <text evidence="2">Belongs to the TspO/BZRP family.</text>
</comment>
<keyword evidence="4 6" id="KW-1133">Transmembrane helix</keyword>
<evidence type="ECO:0000256" key="4">
    <source>
        <dbReference type="ARBA" id="ARBA00022989"/>
    </source>
</evidence>
<evidence type="ECO:0000256" key="3">
    <source>
        <dbReference type="ARBA" id="ARBA00022692"/>
    </source>
</evidence>
<gene>
    <name evidence="8" type="primary">LOC117653175</name>
</gene>
<keyword evidence="7" id="KW-1185">Reference proteome</keyword>
<protein>
    <submittedName>
        <fullName evidence="8">Translocator protein</fullName>
    </submittedName>
</protein>
<feature type="transmembrane region" description="Helical" evidence="6">
    <location>
        <begin position="48"/>
        <end position="68"/>
    </location>
</feature>
<dbReference type="Gene3D" id="1.20.1260.100">
    <property type="entry name" value="TspO/MBR protein"/>
    <property type="match status" value="1"/>
</dbReference>
<feature type="transmembrane region" description="Helical" evidence="6">
    <location>
        <begin position="74"/>
        <end position="95"/>
    </location>
</feature>
<dbReference type="FunCoup" id="A0A6P9A914">
    <property type="interactions" value="230"/>
</dbReference>
<dbReference type="PANTHER" id="PTHR10057">
    <property type="entry name" value="PERIPHERAL-TYPE BENZODIAZEPINE RECEPTOR"/>
    <property type="match status" value="1"/>
</dbReference>
<sequence>MVVPNLPAIGAVVLPNVGGWVSSYYNRESIKTWYETLKRPDWRPPNKAFAPVWTSLYCGMGYASYLVWKHGDGFGGIAKGPLILYSTQLALNWAWSPIFFGAHDLKWSLVEIAVLDVNVALCAVAFYNVHKPAGLLLLPYLAWLGVATALNYVIYRDNKSITEKEETKSK</sequence>
<dbReference type="GO" id="GO:0005741">
    <property type="term" value="C:mitochondrial outer membrane"/>
    <property type="evidence" value="ECO:0007669"/>
    <property type="project" value="TreeGrafter"/>
</dbReference>
<evidence type="ECO:0000313" key="8">
    <source>
        <dbReference type="RefSeq" id="XP_034254533.1"/>
    </source>
</evidence>
<dbReference type="GeneID" id="117653175"/>
<dbReference type="InterPro" id="IPR004307">
    <property type="entry name" value="TspO_MBR"/>
</dbReference>
<dbReference type="OrthoDB" id="8841220at2759"/>
<evidence type="ECO:0000256" key="1">
    <source>
        <dbReference type="ARBA" id="ARBA00004141"/>
    </source>
</evidence>
<feature type="transmembrane region" description="Helical" evidence="6">
    <location>
        <begin position="6"/>
        <end position="27"/>
    </location>
</feature>
<dbReference type="Pfam" id="PF03073">
    <property type="entry name" value="TspO_MBR"/>
    <property type="match status" value="1"/>
</dbReference>
<evidence type="ECO:0000313" key="7">
    <source>
        <dbReference type="Proteomes" id="UP000515158"/>
    </source>
</evidence>
<dbReference type="AlphaFoldDB" id="A0A6P9A914"/>
<proteinExistence type="inferred from homology"/>
<dbReference type="PANTHER" id="PTHR10057:SF0">
    <property type="entry name" value="TRANSLOCATOR PROTEIN"/>
    <property type="match status" value="1"/>
</dbReference>
<dbReference type="CDD" id="cd15904">
    <property type="entry name" value="TSPO_MBR"/>
    <property type="match status" value="1"/>
</dbReference>
<dbReference type="PIRSF" id="PIRSF005859">
    <property type="entry name" value="PBR"/>
    <property type="match status" value="1"/>
</dbReference>
<evidence type="ECO:0000256" key="2">
    <source>
        <dbReference type="ARBA" id="ARBA00007524"/>
    </source>
</evidence>
<feature type="transmembrane region" description="Helical" evidence="6">
    <location>
        <begin position="107"/>
        <end position="127"/>
    </location>
</feature>
<accession>A0A6P9A914</accession>
<dbReference type="FunFam" id="1.20.1260.100:FF:000001">
    <property type="entry name" value="translocator protein 2"/>
    <property type="match status" value="1"/>
</dbReference>
<evidence type="ECO:0000256" key="6">
    <source>
        <dbReference type="SAM" id="Phobius"/>
    </source>
</evidence>